<accession>A0A918H557</accession>
<dbReference type="RefSeq" id="WP_106959815.1">
    <property type="nucleotide sequence ID" value="NZ_BMQQ01000011.1"/>
</dbReference>
<dbReference type="EMBL" id="BMQQ01000011">
    <property type="protein sequence ID" value="GGT37442.1"/>
    <property type="molecule type" value="Genomic_DNA"/>
</dbReference>
<protein>
    <recommendedName>
        <fullName evidence="3">DUF2079 domain-containing protein</fullName>
    </recommendedName>
</protein>
<name>A0A918H557_9ACTN</name>
<organism evidence="1 2">
    <name type="scientific">Streptomyces purpureus</name>
    <dbReference type="NCBI Taxonomy" id="1951"/>
    <lineage>
        <taxon>Bacteria</taxon>
        <taxon>Bacillati</taxon>
        <taxon>Actinomycetota</taxon>
        <taxon>Actinomycetes</taxon>
        <taxon>Kitasatosporales</taxon>
        <taxon>Streptomycetaceae</taxon>
        <taxon>Streptomyces</taxon>
    </lineage>
</organism>
<dbReference type="InterPro" id="IPR018650">
    <property type="entry name" value="STSV1_Orf64"/>
</dbReference>
<keyword evidence="2" id="KW-1185">Reference proteome</keyword>
<evidence type="ECO:0008006" key="3">
    <source>
        <dbReference type="Google" id="ProtNLM"/>
    </source>
</evidence>
<evidence type="ECO:0000313" key="2">
    <source>
        <dbReference type="Proteomes" id="UP000619486"/>
    </source>
</evidence>
<dbReference type="Proteomes" id="UP000619486">
    <property type="component" value="Unassembled WGS sequence"/>
</dbReference>
<dbReference type="AlphaFoldDB" id="A0A918H557"/>
<reference evidence="1" key="1">
    <citation type="journal article" date="2014" name="Int. J. Syst. Evol. Microbiol.">
        <title>Complete genome sequence of Corynebacterium casei LMG S-19264T (=DSM 44701T), isolated from a smear-ripened cheese.</title>
        <authorList>
            <consortium name="US DOE Joint Genome Institute (JGI-PGF)"/>
            <person name="Walter F."/>
            <person name="Albersmeier A."/>
            <person name="Kalinowski J."/>
            <person name="Ruckert C."/>
        </authorList>
    </citation>
    <scope>NUCLEOTIDE SEQUENCE</scope>
    <source>
        <strain evidence="1">JCM 3172</strain>
    </source>
</reference>
<sequence length="276" mass="30099">MGGEPGYYWSYQALGEDASSAMWNVVTDPSLLVRAAFDVPTKALLLLWVFGTLLFLPLRSATALCALPLLAERLLSSNGNHWTAARHYDAFLWPIVLTAAIEVTARMRFHIPTGRRRPFPPTTRLAAGLALAASLVIALVPLTDPARHESIANGKALGKAVSVIPPGASVEADNHAVPRLTAKTNVVMLDGTPRGMEYVILSTKERAFPFQDVEEQKRRAEILTEHGYRTIWSEDGVLVLRRVSKTAIPGEAVPDRNSTPVKEVAPPYVGRSLFKG</sequence>
<dbReference type="Pfam" id="PF09852">
    <property type="entry name" value="DUF2079"/>
    <property type="match status" value="1"/>
</dbReference>
<comment type="caution">
    <text evidence="1">The sequence shown here is derived from an EMBL/GenBank/DDBJ whole genome shotgun (WGS) entry which is preliminary data.</text>
</comment>
<evidence type="ECO:0000313" key="1">
    <source>
        <dbReference type="EMBL" id="GGT37442.1"/>
    </source>
</evidence>
<gene>
    <name evidence="1" type="ORF">GCM10014713_34010</name>
</gene>
<reference evidence="1" key="2">
    <citation type="submission" date="2020-09" db="EMBL/GenBank/DDBJ databases">
        <authorList>
            <person name="Sun Q."/>
            <person name="Ohkuma M."/>
        </authorList>
    </citation>
    <scope>NUCLEOTIDE SEQUENCE</scope>
    <source>
        <strain evidence="1">JCM 3172</strain>
    </source>
</reference>
<proteinExistence type="predicted"/>